<evidence type="ECO:0000313" key="12">
    <source>
        <dbReference type="Proteomes" id="UP001454036"/>
    </source>
</evidence>
<dbReference type="GO" id="GO:0008237">
    <property type="term" value="F:metallopeptidase activity"/>
    <property type="evidence" value="ECO:0007669"/>
    <property type="project" value="UniProtKB-KW"/>
</dbReference>
<protein>
    <submittedName>
        <fullName evidence="11">Metalloprotease</fullName>
    </submittedName>
</protein>
<comment type="similarity">
    <text evidence="1">Belongs to the glycosyl hydrolase 10 (cellulase F) family.</text>
</comment>
<evidence type="ECO:0000256" key="7">
    <source>
        <dbReference type="ARBA" id="ARBA00023326"/>
    </source>
</evidence>
<evidence type="ECO:0000256" key="3">
    <source>
        <dbReference type="ARBA" id="ARBA00022737"/>
    </source>
</evidence>
<comment type="caution">
    <text evidence="11">The sequence shown here is derived from an EMBL/GenBank/DDBJ whole genome shotgun (WGS) entry which is preliminary data.</text>
</comment>
<dbReference type="InterPro" id="IPR003305">
    <property type="entry name" value="CenC_carb-bd"/>
</dbReference>
<dbReference type="InterPro" id="IPR044846">
    <property type="entry name" value="GH10"/>
</dbReference>
<name>A0AAV3QAH4_LITER</name>
<dbReference type="FunFam" id="3.20.20.80:FF:000104">
    <property type="entry name" value="Endo-1,4-beta-xylanase A"/>
    <property type="match status" value="1"/>
</dbReference>
<dbReference type="GO" id="GO:0031176">
    <property type="term" value="F:endo-1,4-beta-xylanase activity"/>
    <property type="evidence" value="ECO:0007669"/>
    <property type="project" value="UniProtKB-ARBA"/>
</dbReference>
<evidence type="ECO:0000256" key="2">
    <source>
        <dbReference type="ARBA" id="ARBA00022651"/>
    </source>
</evidence>
<dbReference type="Gene3D" id="2.60.120.260">
    <property type="entry name" value="Galactose-binding domain-like"/>
    <property type="match status" value="4"/>
</dbReference>
<dbReference type="SMART" id="SM00633">
    <property type="entry name" value="Glyco_10"/>
    <property type="match status" value="1"/>
</dbReference>
<keyword evidence="11" id="KW-0482">Metalloprotease</keyword>
<dbReference type="PANTHER" id="PTHR31490:SF1">
    <property type="entry name" value="ENDO-1,4-BETA-XYLANASE 1"/>
    <property type="match status" value="1"/>
</dbReference>
<dbReference type="InterPro" id="IPR031158">
    <property type="entry name" value="GH10_AS"/>
</dbReference>
<feature type="active site" description="Nucleophile" evidence="8">
    <location>
        <position position="1029"/>
    </location>
</feature>
<gene>
    <name evidence="11" type="ORF">LIER_17424</name>
</gene>
<dbReference type="Gene3D" id="3.20.20.80">
    <property type="entry name" value="Glycosidases"/>
    <property type="match status" value="1"/>
</dbReference>
<dbReference type="PANTHER" id="PTHR31490">
    <property type="entry name" value="GLYCOSYL HYDROLASE"/>
    <property type="match status" value="1"/>
</dbReference>
<evidence type="ECO:0000256" key="6">
    <source>
        <dbReference type="ARBA" id="ARBA00023295"/>
    </source>
</evidence>
<dbReference type="EMBL" id="BAABME010004054">
    <property type="protein sequence ID" value="GAA0161005.1"/>
    <property type="molecule type" value="Genomic_DNA"/>
</dbReference>
<dbReference type="FunFam" id="2.60.120.260:FF:000103">
    <property type="entry name" value="Glycosyl hydrolase family 10 protein"/>
    <property type="match status" value="1"/>
</dbReference>
<keyword evidence="5" id="KW-0119">Carbohydrate metabolism</keyword>
<keyword evidence="6" id="KW-0326">Glycosidase</keyword>
<keyword evidence="2" id="KW-0858">Xylan degradation</keyword>
<organism evidence="11 12">
    <name type="scientific">Lithospermum erythrorhizon</name>
    <name type="common">Purple gromwell</name>
    <name type="synonym">Lithospermum officinale var. erythrorhizon</name>
    <dbReference type="NCBI Taxonomy" id="34254"/>
    <lineage>
        <taxon>Eukaryota</taxon>
        <taxon>Viridiplantae</taxon>
        <taxon>Streptophyta</taxon>
        <taxon>Embryophyta</taxon>
        <taxon>Tracheophyta</taxon>
        <taxon>Spermatophyta</taxon>
        <taxon>Magnoliopsida</taxon>
        <taxon>eudicotyledons</taxon>
        <taxon>Gunneridae</taxon>
        <taxon>Pentapetalae</taxon>
        <taxon>asterids</taxon>
        <taxon>lamiids</taxon>
        <taxon>Boraginales</taxon>
        <taxon>Boraginaceae</taxon>
        <taxon>Boraginoideae</taxon>
        <taxon>Lithospermeae</taxon>
        <taxon>Lithospermum</taxon>
    </lineage>
</organism>
<evidence type="ECO:0000256" key="5">
    <source>
        <dbReference type="ARBA" id="ARBA00023277"/>
    </source>
</evidence>
<evidence type="ECO:0000256" key="9">
    <source>
        <dbReference type="SAM" id="MobiDB-lite"/>
    </source>
</evidence>
<keyword evidence="7" id="KW-0624">Polysaccharide degradation</keyword>
<dbReference type="Pfam" id="PF00331">
    <property type="entry name" value="Glyco_hydro_10"/>
    <property type="match status" value="1"/>
</dbReference>
<dbReference type="AlphaFoldDB" id="A0AAV3QAH4"/>
<reference evidence="11 12" key="1">
    <citation type="submission" date="2024-01" db="EMBL/GenBank/DDBJ databases">
        <title>The complete chloroplast genome sequence of Lithospermum erythrorhizon: insights into the phylogenetic relationship among Boraginaceae species and the maternal lineages of purple gromwells.</title>
        <authorList>
            <person name="Okada T."/>
            <person name="Watanabe K."/>
        </authorList>
    </citation>
    <scope>NUCLEOTIDE SEQUENCE [LARGE SCALE GENOMIC DNA]</scope>
</reference>
<dbReference type="SUPFAM" id="SSF49785">
    <property type="entry name" value="Galactose-binding domain-like"/>
    <property type="match status" value="4"/>
</dbReference>
<keyword evidence="3" id="KW-0677">Repeat</keyword>
<feature type="domain" description="GH10" evidence="10">
    <location>
        <begin position="799"/>
        <end position="1094"/>
    </location>
</feature>
<proteinExistence type="inferred from homology"/>
<evidence type="ECO:0000256" key="4">
    <source>
        <dbReference type="ARBA" id="ARBA00022801"/>
    </source>
</evidence>
<dbReference type="InterPro" id="IPR001000">
    <property type="entry name" value="GH10_dom"/>
</dbReference>
<evidence type="ECO:0000256" key="8">
    <source>
        <dbReference type="PROSITE-ProRule" id="PRU10061"/>
    </source>
</evidence>
<feature type="region of interest" description="Disordered" evidence="9">
    <location>
        <begin position="218"/>
        <end position="240"/>
    </location>
</feature>
<dbReference type="Pfam" id="PF02018">
    <property type="entry name" value="CBM_4_9"/>
    <property type="match status" value="4"/>
</dbReference>
<dbReference type="GO" id="GO:0045493">
    <property type="term" value="P:xylan catabolic process"/>
    <property type="evidence" value="ECO:0007669"/>
    <property type="project" value="UniProtKB-KW"/>
</dbReference>
<evidence type="ECO:0000256" key="1">
    <source>
        <dbReference type="ARBA" id="ARBA00007495"/>
    </source>
</evidence>
<dbReference type="SUPFAM" id="SSF51445">
    <property type="entry name" value="(Trans)glycosidases"/>
    <property type="match status" value="1"/>
</dbReference>
<feature type="compositionally biased region" description="Basic and acidic residues" evidence="9">
    <location>
        <begin position="218"/>
        <end position="233"/>
    </location>
</feature>
<sequence>MKRLFTCCFTIKDSKTPLHQTNSKILEEIMENPSRRSDENGLQIENMAEKSNSGSNDFRNITLNHDFSGGLDLWHANSCDAFVATSESIHPDGTPAKLGYFPYAVVTNRKECWHGLEQDITSRVTPGSTYKVSAQVGVSGISQGSIEVQAMLKLEFQNSETTYLSIGRKPVQEDCWETLEGTFLLTTMPYQVIFYLEGPSPGVNLLIKSATASCTSSRESDASAGLDKRKDESIISNPGNASNGFQYKNLVGKSNSSSNHGNNIILNHDFSGGMHLWHPNGCGAFVVTSESSHPDGVRELGYIPYAVVTNRKESWQGLEQDITSRVNIGSTYTVSAKVGVSGTFHGSSDVQATLKLEYQNSNPSYLFIGRKPVSKNCWEMLEGTFSLSTAPSRVVFYLEGPSPGVELLIKSVTVSCTSSPEFDKGCTASDPPSEENIILNPKFEDGISNWSGRGCKVALHDSMADGKILPMAGTKVFASATERTQSWNGIQQEITGRMQRKLAYEVTAMVRIFGNNISGADVRATLWVQAPDHREQYIGIANVQATDKDWVQLQGKVLLNGSPSKVVIYLEGPPSGTDILLNSLIVKHAAKAPPSQPPVIENEAYGINIIANSNLNDGTYGWFPLGNCTLSSRAGSPHIIPPMARDSLGIHEPLSGRFIHVTNRTQTWMGPAQMISEKVKLYMTYQVSAWVRIGPGSTSPQNVNIALGVDNQWVNGGQVEVSDDRWHEIGGSFRIEKQPSKVMVYVQGPAAGIDLMVGGLQIFPVDRHLRIRHLKRQADKIRKRDIMLKFSGLSSDSLYGTFVKVKQTQNSFPIGSCVNRSNIDNEDFVDFFAEHFNWAVFGNELKWYWTEPQQGNFNYKDADDLLDLCTKYNIQVRGHCIFWEVVDTVQQWIRALSKDDLAKSVQNRLTGLLSRYKGKFKHYDVNNEMMHGSFYQDKLGKDIRASMFKTANQLDPSALLFVNDYHVEDGCDSRSSPEKYIDHILGLQEQGAPVGGIGIQGHIDSPVGPVVCSALDKLGILGLPIWFTELDVSSDNEYVRADDLEVMLREAFAHPAVEGIMLWGFWELFMSRENSHLVGAEGDINEAGKRYLALKQEWLSHAHGHTDDQGQFNFRGFQGSYEVEILDKSKKVTKTFVVDNGEEPLVISIPL</sequence>
<evidence type="ECO:0000313" key="11">
    <source>
        <dbReference type="EMBL" id="GAA0161005.1"/>
    </source>
</evidence>
<keyword evidence="4" id="KW-0378">Hydrolase</keyword>
<accession>A0AAV3QAH4</accession>
<dbReference type="InterPro" id="IPR008979">
    <property type="entry name" value="Galactose-bd-like_sf"/>
</dbReference>
<dbReference type="Proteomes" id="UP001454036">
    <property type="component" value="Unassembled WGS sequence"/>
</dbReference>
<evidence type="ECO:0000259" key="10">
    <source>
        <dbReference type="PROSITE" id="PS51760"/>
    </source>
</evidence>
<keyword evidence="11" id="KW-0645">Protease</keyword>
<dbReference type="InterPro" id="IPR017853">
    <property type="entry name" value="GH"/>
</dbReference>
<dbReference type="PROSITE" id="PS51760">
    <property type="entry name" value="GH10_2"/>
    <property type="match status" value="1"/>
</dbReference>
<keyword evidence="12" id="KW-1185">Reference proteome</keyword>
<dbReference type="PROSITE" id="PS00591">
    <property type="entry name" value="GH10_1"/>
    <property type="match status" value="1"/>
</dbReference>